<dbReference type="Pfam" id="PF00497">
    <property type="entry name" value="SBP_bac_3"/>
    <property type="match status" value="1"/>
</dbReference>
<evidence type="ECO:0000256" key="2">
    <source>
        <dbReference type="ARBA" id="ARBA00022729"/>
    </source>
</evidence>
<dbReference type="SMART" id="SM00062">
    <property type="entry name" value="PBPb"/>
    <property type="match status" value="1"/>
</dbReference>
<dbReference type="Proteomes" id="UP000291338">
    <property type="component" value="Unassembled WGS sequence"/>
</dbReference>
<protein>
    <submittedName>
        <fullName evidence="5">Amino acid ABC transporter substrate-binding protein</fullName>
    </submittedName>
</protein>
<evidence type="ECO:0000256" key="3">
    <source>
        <dbReference type="SAM" id="SignalP"/>
    </source>
</evidence>
<evidence type="ECO:0000313" key="5">
    <source>
        <dbReference type="EMBL" id="RZQ51788.1"/>
    </source>
</evidence>
<evidence type="ECO:0000259" key="4">
    <source>
        <dbReference type="SMART" id="SM00062"/>
    </source>
</evidence>
<evidence type="ECO:0000256" key="1">
    <source>
        <dbReference type="ARBA" id="ARBA00010333"/>
    </source>
</evidence>
<dbReference type="PANTHER" id="PTHR35936">
    <property type="entry name" value="MEMBRANE-BOUND LYTIC MUREIN TRANSGLYCOSYLASE F"/>
    <property type="match status" value="1"/>
</dbReference>
<keyword evidence="2 3" id="KW-0732">Signal</keyword>
<dbReference type="EMBL" id="PPSX01000078">
    <property type="protein sequence ID" value="RZQ51788.1"/>
    <property type="molecule type" value="Genomic_DNA"/>
</dbReference>
<dbReference type="SUPFAM" id="SSF53850">
    <property type="entry name" value="Periplasmic binding protein-like II"/>
    <property type="match status" value="1"/>
</dbReference>
<dbReference type="PANTHER" id="PTHR35936:SF19">
    <property type="entry name" value="AMINO-ACID-BINDING PROTEIN YXEM-RELATED"/>
    <property type="match status" value="1"/>
</dbReference>
<accession>A0A4V2EJB7</accession>
<feature type="signal peptide" evidence="3">
    <location>
        <begin position="1"/>
        <end position="22"/>
    </location>
</feature>
<comment type="similarity">
    <text evidence="1">Belongs to the bacterial solute-binding protein 3 family.</text>
</comment>
<dbReference type="InterPro" id="IPR001638">
    <property type="entry name" value="Solute-binding_3/MltF_N"/>
</dbReference>
<sequence length="264" mass="30453">MGFILRLSVCFLLLLFSHNLFAQCANDKTVYIGIGASWPPYVMYQQDRAFGLEIDISRKVFQKAGFCIEFVRLPTTDRAIKELSIGLVDVLPSSSFNQERDKIAAFTAAYRRERMRLFTHLPIKPINNLATLFDQKMSFVINPGAFYGEEFNGHFKKPENKPHFAFVKSIKQRMSMVHLKRVEFLVEDEMAALYYFSTYQGGNIQLHPYVVNDNPIHFMLNKERFSKQDIVKINEAIANLEKDISAIIKRYTTSSSILKISQVN</sequence>
<gene>
    <name evidence="5" type="ORF">C1E23_17520</name>
</gene>
<evidence type="ECO:0000313" key="6">
    <source>
        <dbReference type="Proteomes" id="UP000291338"/>
    </source>
</evidence>
<comment type="caution">
    <text evidence="5">The sequence shown here is derived from an EMBL/GenBank/DDBJ whole genome shotgun (WGS) entry which is preliminary data.</text>
</comment>
<feature type="chain" id="PRO_5020210270" evidence="3">
    <location>
        <begin position="23"/>
        <end position="264"/>
    </location>
</feature>
<name>A0A4V2EJB7_9GAMM</name>
<dbReference type="AlphaFoldDB" id="A0A4V2EJB7"/>
<dbReference type="RefSeq" id="WP_130256797.1">
    <property type="nucleotide sequence ID" value="NZ_PPSX01000078.1"/>
</dbReference>
<proteinExistence type="inferred from homology"/>
<dbReference type="Gene3D" id="3.40.190.10">
    <property type="entry name" value="Periplasmic binding protein-like II"/>
    <property type="match status" value="2"/>
</dbReference>
<feature type="domain" description="Solute-binding protein family 3/N-terminal" evidence="4">
    <location>
        <begin position="29"/>
        <end position="255"/>
    </location>
</feature>
<organism evidence="5 6">
    <name type="scientific">Pseudoalteromonas phenolica</name>
    <dbReference type="NCBI Taxonomy" id="161398"/>
    <lineage>
        <taxon>Bacteria</taxon>
        <taxon>Pseudomonadati</taxon>
        <taxon>Pseudomonadota</taxon>
        <taxon>Gammaproteobacteria</taxon>
        <taxon>Alteromonadales</taxon>
        <taxon>Pseudoalteromonadaceae</taxon>
        <taxon>Pseudoalteromonas</taxon>
    </lineage>
</organism>
<reference evidence="5 6" key="1">
    <citation type="submission" date="2018-01" db="EMBL/GenBank/DDBJ databases">
        <title>Co-occurrence of chitin degradation, pigmentation and bioactivity in marine Pseudoalteromonas.</title>
        <authorList>
            <person name="Paulsen S."/>
            <person name="Gram L."/>
            <person name="Machado H."/>
        </authorList>
    </citation>
    <scope>NUCLEOTIDE SEQUENCE [LARGE SCALE GENOMIC DNA]</scope>
    <source>
        <strain evidence="5 6">S3898</strain>
    </source>
</reference>